<sequence length="106" mass="11907">MPLELSNETIEMLNITQYRKSPEEHRSLYLGSTYSFFVGWLRYGNGFLAAAVSNDKAEGFAEKFGDLDAGDMDASWAYDYIVANADYWATAMTPSESLKAVEDQIK</sequence>
<dbReference type="EMBL" id="MF417894">
    <property type="protein sequence ID" value="ASN69679.1"/>
    <property type="molecule type" value="Genomic_DNA"/>
</dbReference>
<reference evidence="3" key="1">
    <citation type="submission" date="2017-06" db="EMBL/GenBank/DDBJ databases">
        <title>Novel phages from South African skin metaviromes.</title>
        <authorList>
            <person name="van Zyl L.J."/>
            <person name="Abrahams Y."/>
            <person name="Stander E.A."/>
            <person name="Kirby B.M."/>
            <person name="Clavaud C."/>
            <person name="Farcet C."/>
            <person name="Breton L."/>
            <person name="Trindade M.I."/>
        </authorList>
    </citation>
    <scope>NUCLEOTIDE SEQUENCE</scope>
</reference>
<evidence type="ECO:0000313" key="3">
    <source>
        <dbReference type="EMBL" id="ASN70439.1"/>
    </source>
</evidence>
<dbReference type="EMBL" id="MF417905">
    <property type="protein sequence ID" value="ASN70380.1"/>
    <property type="molecule type" value="Genomic_DNA"/>
</dbReference>
<gene>
    <name evidence="1" type="ORF">7AX4_4</name>
    <name evidence="3" type="ORF">7F8_57</name>
    <name evidence="2" type="ORF">8AX11_57</name>
</gene>
<protein>
    <submittedName>
        <fullName evidence="3">Uncharacterized protein</fullName>
    </submittedName>
</protein>
<proteinExistence type="predicted"/>
<accession>A0A2H4J762</accession>
<organism evidence="3">
    <name type="scientific">uncultured Caudovirales phage</name>
    <dbReference type="NCBI Taxonomy" id="2100421"/>
    <lineage>
        <taxon>Viruses</taxon>
        <taxon>Duplodnaviria</taxon>
        <taxon>Heunggongvirae</taxon>
        <taxon>Uroviricota</taxon>
        <taxon>Caudoviricetes</taxon>
        <taxon>Peduoviridae</taxon>
        <taxon>Maltschvirus</taxon>
        <taxon>Maltschvirus maltsch</taxon>
    </lineage>
</organism>
<evidence type="ECO:0000313" key="1">
    <source>
        <dbReference type="EMBL" id="ASN69679.1"/>
    </source>
</evidence>
<dbReference type="EMBL" id="MF417906">
    <property type="protein sequence ID" value="ASN70439.1"/>
    <property type="molecule type" value="Genomic_DNA"/>
</dbReference>
<evidence type="ECO:0000313" key="2">
    <source>
        <dbReference type="EMBL" id="ASN70380.1"/>
    </source>
</evidence>
<name>A0A2H4J762_9CAUD</name>